<dbReference type="PROSITE" id="PS51419">
    <property type="entry name" value="RAB"/>
    <property type="match status" value="1"/>
</dbReference>
<evidence type="ECO:0000256" key="2">
    <source>
        <dbReference type="ARBA" id="ARBA00023134"/>
    </source>
</evidence>
<accession>A0A9Y1BLF6</accession>
<dbReference type="Gene3D" id="3.40.50.300">
    <property type="entry name" value="P-loop containing nucleotide triphosphate hydrolases"/>
    <property type="match status" value="1"/>
</dbReference>
<dbReference type="PRINTS" id="PR00449">
    <property type="entry name" value="RASTRNSFRMNG"/>
</dbReference>
<dbReference type="Pfam" id="PF00025">
    <property type="entry name" value="Arf"/>
    <property type="match status" value="1"/>
</dbReference>
<keyword evidence="2" id="KW-0342">GTP-binding</keyword>
<dbReference type="SUPFAM" id="SSF52540">
    <property type="entry name" value="P-loop containing nucleoside triphosphate hydrolases"/>
    <property type="match status" value="1"/>
</dbReference>
<dbReference type="Proteomes" id="UP001201020">
    <property type="component" value="Chromosome"/>
</dbReference>
<dbReference type="InterPro" id="IPR027417">
    <property type="entry name" value="P-loop_NTPase"/>
</dbReference>
<dbReference type="InterPro" id="IPR005225">
    <property type="entry name" value="Small_GTP-bd"/>
</dbReference>
<evidence type="ECO:0000313" key="3">
    <source>
        <dbReference type="EMBL" id="UJG40895.1"/>
    </source>
</evidence>
<dbReference type="NCBIfam" id="TIGR00231">
    <property type="entry name" value="small_GTP"/>
    <property type="match status" value="1"/>
</dbReference>
<dbReference type="GO" id="GO:0003924">
    <property type="term" value="F:GTPase activity"/>
    <property type="evidence" value="ECO:0007669"/>
    <property type="project" value="InterPro"/>
</dbReference>
<organism evidence="3">
    <name type="scientific">Candidatus Heimdallarchaeum aukensis</name>
    <dbReference type="NCBI Taxonomy" id="2876573"/>
    <lineage>
        <taxon>Archaea</taxon>
        <taxon>Promethearchaeati</taxon>
        <taxon>Candidatus Heimdallarchaeota</taxon>
        <taxon>Candidatus Heimdallarchaeia (ex Rinke et al. 2021) (nom. nud.)</taxon>
        <taxon>Candidatus Heimdallarchaeales</taxon>
        <taxon>Candidatus Heimdallarchaeaceae</taxon>
        <taxon>Candidatus Heimdallarchaeum</taxon>
    </lineage>
</organism>
<proteinExistence type="predicted"/>
<dbReference type="AlphaFoldDB" id="A0A9Y1BLF6"/>
<dbReference type="PROSITE" id="PS51417">
    <property type="entry name" value="ARF"/>
    <property type="match status" value="1"/>
</dbReference>
<dbReference type="SMART" id="SM00177">
    <property type="entry name" value="ARF"/>
    <property type="match status" value="1"/>
</dbReference>
<gene>
    <name evidence="3" type="ORF">K9W45_00205</name>
</gene>
<dbReference type="EMBL" id="CP084166">
    <property type="protein sequence ID" value="UJG40895.1"/>
    <property type="molecule type" value="Genomic_DNA"/>
</dbReference>
<sequence length="321" mass="37207">MTRFSIAITGLPQAGKSSFTQRLLSGTFVSSPPTLGVDVEFTEYQGFPLQIWDMGGHQAFRKHIWKNYINLSSALIFIFDASNLESLPESKEWFYTILEWIKNKDIPVLFLGNKMDLITEKERVIEEIVKGFELNKLISIESQMSFRFFFISVKTGEYISDAMNWLISKLVSKKTGLMPNILSVDIFIKKDGVNLHIHDNTRTREKVKNIISAYENKWLNSTNKKQLSSMEEINFEEYKLLFISYHNIALLVTTEYVLIEKGPLLTLIENLTEIITLDLTSEENRYLIFEKVKKELEKSFIPFAAKTLTCKVISEKEFIEH</sequence>
<evidence type="ECO:0000256" key="1">
    <source>
        <dbReference type="ARBA" id="ARBA00022741"/>
    </source>
</evidence>
<reference evidence="3" key="1">
    <citation type="journal article" date="2022" name="Nat. Microbiol.">
        <title>Unique mobile elements and scalable gene flow at the prokaryote-eukaryote boundary revealed by circularized Asgard archaea genomes.</title>
        <authorList>
            <person name="Wu F."/>
            <person name="Speth D.R."/>
            <person name="Philosof A."/>
            <person name="Cremiere A."/>
            <person name="Narayanan A."/>
            <person name="Barco R.A."/>
            <person name="Connon S.A."/>
            <person name="Amend J.P."/>
            <person name="Antoshechkin I.A."/>
            <person name="Orphan V.J."/>
        </authorList>
    </citation>
    <scope>NUCLEOTIDE SEQUENCE</scope>
    <source>
        <strain evidence="3">PM71</strain>
    </source>
</reference>
<name>A0A9Y1BLF6_9ARCH</name>
<dbReference type="PANTHER" id="PTHR45697">
    <property type="entry name" value="ADP-RIBOSYLATION FACTOR-LIKE PROTEIN 2-RELATED"/>
    <property type="match status" value="1"/>
</dbReference>
<dbReference type="InterPro" id="IPR006689">
    <property type="entry name" value="Small_GTPase_ARF/SAR"/>
</dbReference>
<keyword evidence="1" id="KW-0547">Nucleotide-binding</keyword>
<dbReference type="SMART" id="SM00175">
    <property type="entry name" value="RAB"/>
    <property type="match status" value="1"/>
</dbReference>
<dbReference type="GO" id="GO:0005525">
    <property type="term" value="F:GTP binding"/>
    <property type="evidence" value="ECO:0007669"/>
    <property type="project" value="UniProtKB-KW"/>
</dbReference>
<protein>
    <submittedName>
        <fullName evidence="3">GTP-binding protein</fullName>
    </submittedName>
</protein>
<dbReference type="SMART" id="SM00173">
    <property type="entry name" value="RAS"/>
    <property type="match status" value="1"/>
</dbReference>
<dbReference type="InterPro" id="IPR044612">
    <property type="entry name" value="ARL2/3"/>
</dbReference>